<reference evidence="1 2" key="1">
    <citation type="journal article" date="2021" name="Elife">
        <title>Chloroplast acquisition without the gene transfer in kleptoplastic sea slugs, Plakobranchus ocellatus.</title>
        <authorList>
            <person name="Maeda T."/>
            <person name="Takahashi S."/>
            <person name="Yoshida T."/>
            <person name="Shimamura S."/>
            <person name="Takaki Y."/>
            <person name="Nagai Y."/>
            <person name="Toyoda A."/>
            <person name="Suzuki Y."/>
            <person name="Arimoto A."/>
            <person name="Ishii H."/>
            <person name="Satoh N."/>
            <person name="Nishiyama T."/>
            <person name="Hasebe M."/>
            <person name="Maruyama T."/>
            <person name="Minagawa J."/>
            <person name="Obokata J."/>
            <person name="Shigenobu S."/>
        </authorList>
    </citation>
    <scope>NUCLEOTIDE SEQUENCE [LARGE SCALE GENOMIC DNA]</scope>
</reference>
<proteinExistence type="predicted"/>
<comment type="caution">
    <text evidence="1">The sequence shown here is derived from an EMBL/GenBank/DDBJ whole genome shotgun (WGS) entry which is preliminary data.</text>
</comment>
<gene>
    <name evidence="1" type="ORF">ElyMa_004601300</name>
</gene>
<dbReference type="AlphaFoldDB" id="A0AAV4I0G4"/>
<evidence type="ECO:0000313" key="2">
    <source>
        <dbReference type="Proteomes" id="UP000762676"/>
    </source>
</evidence>
<dbReference type="Proteomes" id="UP000762676">
    <property type="component" value="Unassembled WGS sequence"/>
</dbReference>
<organism evidence="1 2">
    <name type="scientific">Elysia marginata</name>
    <dbReference type="NCBI Taxonomy" id="1093978"/>
    <lineage>
        <taxon>Eukaryota</taxon>
        <taxon>Metazoa</taxon>
        <taxon>Spiralia</taxon>
        <taxon>Lophotrochozoa</taxon>
        <taxon>Mollusca</taxon>
        <taxon>Gastropoda</taxon>
        <taxon>Heterobranchia</taxon>
        <taxon>Euthyneura</taxon>
        <taxon>Panpulmonata</taxon>
        <taxon>Sacoglossa</taxon>
        <taxon>Placobranchoidea</taxon>
        <taxon>Plakobranchidae</taxon>
        <taxon>Elysia</taxon>
    </lineage>
</organism>
<dbReference type="EMBL" id="BMAT01009228">
    <property type="protein sequence ID" value="GFS02196.1"/>
    <property type="molecule type" value="Genomic_DNA"/>
</dbReference>
<sequence length="80" mass="9015">MKRKKKKKNKKKKNKKKNDVIFLHLFLHQGVSQPPSNQCSRMCPSHQATSVAGRVPAAPHYNPILSRVLAGAASLRRNSR</sequence>
<protein>
    <submittedName>
        <fullName evidence="1">Uncharacterized protein</fullName>
    </submittedName>
</protein>
<name>A0AAV4I0G4_9GAST</name>
<keyword evidence="2" id="KW-1185">Reference proteome</keyword>
<evidence type="ECO:0000313" key="1">
    <source>
        <dbReference type="EMBL" id="GFS02196.1"/>
    </source>
</evidence>
<accession>A0AAV4I0G4</accession>